<accession>A0A8S3XK88</accession>
<feature type="domain" description="Endonuclease/exonuclease/phosphatase" evidence="3">
    <location>
        <begin position="334"/>
        <end position="436"/>
    </location>
</feature>
<proteinExistence type="predicted"/>
<keyword evidence="1" id="KW-0175">Coiled coil</keyword>
<comment type="caution">
    <text evidence="4">The sequence shown here is derived from an EMBL/GenBank/DDBJ whole genome shotgun (WGS) entry which is preliminary data.</text>
</comment>
<organism evidence="4 5">
    <name type="scientific">Parnassius apollo</name>
    <name type="common">Apollo butterfly</name>
    <name type="synonym">Papilio apollo</name>
    <dbReference type="NCBI Taxonomy" id="110799"/>
    <lineage>
        <taxon>Eukaryota</taxon>
        <taxon>Metazoa</taxon>
        <taxon>Ecdysozoa</taxon>
        <taxon>Arthropoda</taxon>
        <taxon>Hexapoda</taxon>
        <taxon>Insecta</taxon>
        <taxon>Pterygota</taxon>
        <taxon>Neoptera</taxon>
        <taxon>Endopterygota</taxon>
        <taxon>Lepidoptera</taxon>
        <taxon>Glossata</taxon>
        <taxon>Ditrysia</taxon>
        <taxon>Papilionoidea</taxon>
        <taxon>Papilionidae</taxon>
        <taxon>Parnassiinae</taxon>
        <taxon>Parnassini</taxon>
        <taxon>Parnassius</taxon>
        <taxon>Parnassius</taxon>
    </lineage>
</organism>
<dbReference type="EMBL" id="CAJQZP010001185">
    <property type="protein sequence ID" value="CAG5027188.1"/>
    <property type="molecule type" value="Genomic_DNA"/>
</dbReference>
<feature type="region of interest" description="Disordered" evidence="2">
    <location>
        <begin position="132"/>
        <end position="158"/>
    </location>
</feature>
<feature type="coiled-coil region" evidence="1">
    <location>
        <begin position="864"/>
        <end position="934"/>
    </location>
</feature>
<dbReference type="AlphaFoldDB" id="A0A8S3XK88"/>
<evidence type="ECO:0000313" key="4">
    <source>
        <dbReference type="EMBL" id="CAG5027188.1"/>
    </source>
</evidence>
<dbReference type="Proteomes" id="UP000691718">
    <property type="component" value="Unassembled WGS sequence"/>
</dbReference>
<protein>
    <submittedName>
        <fullName evidence="4">(apollo) hypothetical protein</fullName>
    </submittedName>
</protein>
<dbReference type="Pfam" id="PF14529">
    <property type="entry name" value="Exo_endo_phos_2"/>
    <property type="match status" value="1"/>
</dbReference>
<gene>
    <name evidence="4" type="ORF">PAPOLLO_LOCUS18772</name>
</gene>
<feature type="coiled-coil region" evidence="1">
    <location>
        <begin position="777"/>
        <end position="804"/>
    </location>
</feature>
<evidence type="ECO:0000256" key="1">
    <source>
        <dbReference type="SAM" id="Coils"/>
    </source>
</evidence>
<evidence type="ECO:0000259" key="3">
    <source>
        <dbReference type="Pfam" id="PF14529"/>
    </source>
</evidence>
<reference evidence="4" key="1">
    <citation type="submission" date="2021-04" db="EMBL/GenBank/DDBJ databases">
        <authorList>
            <person name="Tunstrom K."/>
        </authorList>
    </citation>
    <scope>NUCLEOTIDE SEQUENCE</scope>
</reference>
<sequence>MTNQLEGLTMSINKLSKLQAEEPPHLPVQAEIRAPDDCRFGEIINHSLEIKDMIQTLQNIPPTGIDQRKELEAALHPIAHMVKTLLAEISELKDCTTANAVFQGNSGLGTELAVTDIKDKIEELRKVFSNRQNTDYNNKEYHDNNTTPQPSVTKSSSPHKLTYAEATACDETIPKIERKQLPKAAKWWNTEIKEKKEIMIRLRRRIRNAHPTRKNWVIEQYLEARKQYKESIEDATTKSWKELCTNEQKENVWQRNYRILKVCSNVEEDKLLKDQNGAVLSEKGSATLRAETFYPKDNPNTDTKEQDEIRTKTNELIAQLENKALEVKTPFARTEIDQILSNMSPKKAPGGDANASSIWWGCKADDKRGTLLMETVAELNLEILNTGKSPTFSAYRMGSLCSSIIDITLCTSSLLHKIYNWRIDDSFGTISNHKPILFNLAISNKPQQRKINNTRKFNTRNADWNSFRTELEKVIDTKGITKESKKRRTIENLDKTVVDYTECIMEACSKTIPTIKRKQISKAAKWWNAELKEKKDEMIRIRRRIKNAHPRRRDHVIQQYLIAKEDYTTSIERASTKSWKDLCNKEEKETIWQRTYRILKISTNREEDKLLRDQNGEILSAKQSAVLLAETFYPKDSCNTDTEEQSEIREKARAAEAKEVLKTLSKTEDIAESDIDSGDTNTSLNTSTRSIGGNRMLLNDLPRHANEVLQRTKAELEKSGNLKREIRESVVSGIYTLYEMVLKLYDSRILHILESSTQKLNVSGESERLTQRHAGFMHETLGQYANLKENVEKLLKETESTRSIVSYDLCEAVTATKNEIVNVRKEITLGSSISSQIQFLMEELKQLRANTDTLKNPTCQEIDLSRFAEELQELRQAVRELTKDRVIPQSQNGEHSPEIPNQEMLSEKHHKKLIEELQDHISEIKAQIIAKVAELRHEILKITRDIKGITDTSFNSQLPSVQANWKN</sequence>
<keyword evidence="5" id="KW-1185">Reference proteome</keyword>
<evidence type="ECO:0000256" key="2">
    <source>
        <dbReference type="SAM" id="MobiDB-lite"/>
    </source>
</evidence>
<feature type="compositionally biased region" description="Polar residues" evidence="2">
    <location>
        <begin position="144"/>
        <end position="158"/>
    </location>
</feature>
<dbReference type="GO" id="GO:0003824">
    <property type="term" value="F:catalytic activity"/>
    <property type="evidence" value="ECO:0007669"/>
    <property type="project" value="InterPro"/>
</dbReference>
<name>A0A8S3XK88_PARAO</name>
<evidence type="ECO:0000313" key="5">
    <source>
        <dbReference type="Proteomes" id="UP000691718"/>
    </source>
</evidence>
<dbReference type="InterPro" id="IPR005135">
    <property type="entry name" value="Endo/exonuclease/phosphatase"/>
</dbReference>
<dbReference type="OrthoDB" id="6783203at2759"/>